<dbReference type="InterPro" id="IPR013216">
    <property type="entry name" value="Methyltransf_11"/>
</dbReference>
<organism evidence="2">
    <name type="scientific">Mesorhizobium sp. WSM2240</name>
    <dbReference type="NCBI Taxonomy" id="3228851"/>
    <lineage>
        <taxon>Bacteria</taxon>
        <taxon>Pseudomonadati</taxon>
        <taxon>Pseudomonadota</taxon>
        <taxon>Alphaproteobacteria</taxon>
        <taxon>Hyphomicrobiales</taxon>
        <taxon>Phyllobacteriaceae</taxon>
        <taxon>Mesorhizobium</taxon>
    </lineage>
</organism>
<gene>
    <name evidence="2" type="ORF">ABVK50_01655</name>
</gene>
<evidence type="ECO:0000259" key="1">
    <source>
        <dbReference type="Pfam" id="PF08241"/>
    </source>
</evidence>
<dbReference type="CDD" id="cd02440">
    <property type="entry name" value="AdoMet_MTases"/>
    <property type="match status" value="1"/>
</dbReference>
<keyword evidence="2" id="KW-0489">Methyltransferase</keyword>
<dbReference type="RefSeq" id="WP_353643094.1">
    <property type="nucleotide sequence ID" value="NZ_CP159253.1"/>
</dbReference>
<protein>
    <submittedName>
        <fullName evidence="2">Methyltransferase domain-containing protein</fullName>
    </submittedName>
</protein>
<evidence type="ECO:0000313" key="2">
    <source>
        <dbReference type="EMBL" id="XCG49371.1"/>
    </source>
</evidence>
<dbReference type="Gene3D" id="3.40.50.150">
    <property type="entry name" value="Vaccinia Virus protein VP39"/>
    <property type="match status" value="1"/>
</dbReference>
<dbReference type="InterPro" id="IPR029063">
    <property type="entry name" value="SAM-dependent_MTases_sf"/>
</dbReference>
<dbReference type="PANTHER" id="PTHR43591">
    <property type="entry name" value="METHYLTRANSFERASE"/>
    <property type="match status" value="1"/>
</dbReference>
<proteinExistence type="predicted"/>
<dbReference type="GO" id="GO:0032259">
    <property type="term" value="P:methylation"/>
    <property type="evidence" value="ECO:0007669"/>
    <property type="project" value="UniProtKB-KW"/>
</dbReference>
<reference evidence="2" key="1">
    <citation type="submission" date="2024-06" db="EMBL/GenBank/DDBJ databases">
        <title>Mesorhizobium karijinii sp. nov., a symbiont of the iconic Swainsona formosa from arid Australia.</title>
        <authorList>
            <person name="Hill Y.J."/>
            <person name="Watkin E.L.J."/>
            <person name="O'Hara G.W."/>
            <person name="Terpolilli J."/>
            <person name="Tye M.L."/>
            <person name="Kohlmeier M.G."/>
        </authorList>
    </citation>
    <scope>NUCLEOTIDE SEQUENCE</scope>
    <source>
        <strain evidence="2">WSM2240</strain>
    </source>
</reference>
<dbReference type="AlphaFoldDB" id="A0AAU8CSU0"/>
<accession>A0AAU8CSU0</accession>
<dbReference type="PANTHER" id="PTHR43591:SF24">
    <property type="entry name" value="2-METHOXY-6-POLYPRENYL-1,4-BENZOQUINOL METHYLASE, MITOCHONDRIAL"/>
    <property type="match status" value="1"/>
</dbReference>
<keyword evidence="2" id="KW-0808">Transferase</keyword>
<dbReference type="SUPFAM" id="SSF53335">
    <property type="entry name" value="S-adenosyl-L-methionine-dependent methyltransferases"/>
    <property type="match status" value="1"/>
</dbReference>
<dbReference type="EMBL" id="CP159253">
    <property type="protein sequence ID" value="XCG49371.1"/>
    <property type="molecule type" value="Genomic_DNA"/>
</dbReference>
<dbReference type="GO" id="GO:0008757">
    <property type="term" value="F:S-adenosylmethionine-dependent methyltransferase activity"/>
    <property type="evidence" value="ECO:0007669"/>
    <property type="project" value="InterPro"/>
</dbReference>
<feature type="domain" description="Methyltransferase type 11" evidence="1">
    <location>
        <begin position="57"/>
        <end position="149"/>
    </location>
</feature>
<sequence length="280" mass="31174">MQDDVGSSDGTSFAMPVQDRKLWGASDAYERYMGRWSRRIARIFTEWLDVGPGERWLDVGCGTGVLSSAILARSEPAEIVGIDSSETFLNSARTMLSDERVRLMQGDAQALPQPDNSFDAAVCGLVLNFVPNKEAALREMVRVVRRGGITGLYVWDYAGHMQVMRTFFDVATRLDPGASEYDDGVKAPICRPGPLQQLFERAELDEVEVRAIDIPAAFQDFDDYWSPFLGGTGSAPKYCLSLDSDTRERLRDELERRLPTGPDGEILLAIRAWGVKGRVR</sequence>
<name>A0AAU8CSU0_9HYPH</name>
<dbReference type="Pfam" id="PF08241">
    <property type="entry name" value="Methyltransf_11"/>
    <property type="match status" value="1"/>
</dbReference>